<dbReference type="Proteomes" id="UP000242427">
    <property type="component" value="Unassembled WGS sequence"/>
</dbReference>
<dbReference type="RefSeq" id="WP_106676349.1">
    <property type="nucleotide sequence ID" value="NZ_PXWG01000029.1"/>
</dbReference>
<name>A0A9X7JQN5_9ACTN</name>
<organism evidence="1 2">
    <name type="scientific">Streptosporangium nondiastaticum</name>
    <dbReference type="NCBI Taxonomy" id="35764"/>
    <lineage>
        <taxon>Bacteria</taxon>
        <taxon>Bacillati</taxon>
        <taxon>Actinomycetota</taxon>
        <taxon>Actinomycetes</taxon>
        <taxon>Streptosporangiales</taxon>
        <taxon>Streptosporangiaceae</taxon>
        <taxon>Streptosporangium</taxon>
    </lineage>
</organism>
<evidence type="ECO:0000313" key="1">
    <source>
        <dbReference type="EMBL" id="PSJ28095.1"/>
    </source>
</evidence>
<reference evidence="1 2" key="1">
    <citation type="submission" date="2018-03" db="EMBL/GenBank/DDBJ databases">
        <title>Chitinolytic properties of Streptosporangium nondiastaticum TBG75A20.</title>
        <authorList>
            <person name="Gayathri V."/>
            <person name="Shiburaj S."/>
        </authorList>
    </citation>
    <scope>NUCLEOTIDE SEQUENCE [LARGE SCALE GENOMIC DNA]</scope>
    <source>
        <strain evidence="1 2">TBG75A20</strain>
    </source>
</reference>
<evidence type="ECO:0008006" key="3">
    <source>
        <dbReference type="Google" id="ProtNLM"/>
    </source>
</evidence>
<protein>
    <recommendedName>
        <fullName evidence="3">DUF4243 domain-containing protein</fullName>
    </recommendedName>
</protein>
<dbReference type="EMBL" id="PXWG01000029">
    <property type="protein sequence ID" value="PSJ28095.1"/>
    <property type="molecule type" value="Genomic_DNA"/>
</dbReference>
<evidence type="ECO:0000313" key="2">
    <source>
        <dbReference type="Proteomes" id="UP000242427"/>
    </source>
</evidence>
<proteinExistence type="predicted"/>
<sequence length="383" mass="41029">MPAIHYHDALNDALERMDDLGYERGAGADLANHGPMGAEALAVLGHGGEVAAWVEGYRTAMPHHEVPARSFALDPADETSWRPALGDFSRAGDWEELFRRELAAAPWRDVLARWWPRLLPGLLAGLTHGLIRTAHAVRSLAAVSGSVSVSVSAGAGAGADAGQPTQHQLTELARGLAYWAARFAHLPGEVRMSGQHDLAGAIAALPRTAYAGPGKRGRAVAAQRLARPAELAGYHEALGSLAPTGTQWLLSEMTTAFAGVYLGHPELFPVPLVHAVTAPAAVRLVLPHLPDELHEPSAAALWHVHTTLLLAFTDDRGGEETAAREAAETDVPPFDELIARAVEHGDEHVLKFTEACRREHALRPDPRYGAAVLAAQQRIKPRR</sequence>
<gene>
    <name evidence="1" type="ORF">B7P34_13900</name>
</gene>
<dbReference type="AlphaFoldDB" id="A0A9X7JQN5"/>
<accession>A0A9X7JQN5</accession>
<comment type="caution">
    <text evidence="1">The sequence shown here is derived from an EMBL/GenBank/DDBJ whole genome shotgun (WGS) entry which is preliminary data.</text>
</comment>
<keyword evidence="2" id="KW-1185">Reference proteome</keyword>
<dbReference type="OrthoDB" id="6396144at2"/>